<sequence>MSKIALIAAVAEKGAIGRDQQLLCHLPNDLKHFKTLTSGHTVVMGRKTFESLPNGALPNRKNIVLTHNTALSWPNVTVVHTLDEIPIQDTTEDEIFIMGGATLYNETIKIADTLYITHIHHTFDDADTFFPTINPSEWEIANSQEMPADEKHAYPYTFVTYTRRRIENREPSDK</sequence>
<dbReference type="GO" id="GO:0004146">
    <property type="term" value="F:dihydrofolate reductase activity"/>
    <property type="evidence" value="ECO:0007669"/>
    <property type="project" value="UniProtKB-EC"/>
</dbReference>
<dbReference type="CDD" id="cd00209">
    <property type="entry name" value="DHFR"/>
    <property type="match status" value="1"/>
</dbReference>
<dbReference type="PANTHER" id="PTHR48069:SF3">
    <property type="entry name" value="DIHYDROFOLATE REDUCTASE"/>
    <property type="match status" value="1"/>
</dbReference>
<dbReference type="GO" id="GO:0005829">
    <property type="term" value="C:cytosol"/>
    <property type="evidence" value="ECO:0007669"/>
    <property type="project" value="TreeGrafter"/>
</dbReference>
<dbReference type="PATRIC" id="fig|742726.3.peg.2544"/>
<dbReference type="RefSeq" id="WP_008862820.1">
    <property type="nucleotide sequence ID" value="NZ_JH815205.1"/>
</dbReference>
<name>K0X4H8_9BACT</name>
<dbReference type="SUPFAM" id="SSF53597">
    <property type="entry name" value="Dihydrofolate reductase-like"/>
    <property type="match status" value="1"/>
</dbReference>
<comment type="similarity">
    <text evidence="2 8">Belongs to the dihydrofolate reductase family.</text>
</comment>
<feature type="domain" description="DHFR" evidence="9">
    <location>
        <begin position="3"/>
        <end position="163"/>
    </location>
</feature>
<dbReference type="EMBL" id="ADLE01000016">
    <property type="protein sequence ID" value="EJZ62519.1"/>
    <property type="molecule type" value="Genomic_DNA"/>
</dbReference>
<dbReference type="PIRSF" id="PIRSF000194">
    <property type="entry name" value="DHFR"/>
    <property type="match status" value="1"/>
</dbReference>
<evidence type="ECO:0000256" key="7">
    <source>
        <dbReference type="ARBA" id="ARBA00025067"/>
    </source>
</evidence>
<comment type="caution">
    <text evidence="10">The sequence shown here is derived from an EMBL/GenBank/DDBJ whole genome shotgun (WGS) entry which is preliminary data.</text>
</comment>
<protein>
    <recommendedName>
        <fullName evidence="3 8">Dihydrofolate reductase</fullName>
        <ecNumber evidence="3 8">1.5.1.3</ecNumber>
    </recommendedName>
</protein>
<reference evidence="10 11" key="1">
    <citation type="submission" date="2012-08" db="EMBL/GenBank/DDBJ databases">
        <title>The Genome Sequence of Barnesiella intestinihominis YIT 11860.</title>
        <authorList>
            <consortium name="The Broad Institute Genome Sequencing Platform"/>
            <person name="Earl A."/>
            <person name="Ward D."/>
            <person name="Feldgarden M."/>
            <person name="Gevers D."/>
            <person name="Morotomi M."/>
            <person name="Walker B."/>
            <person name="Young S.K."/>
            <person name="Zeng Q."/>
            <person name="Gargeya S."/>
            <person name="Fitzgerald M."/>
            <person name="Haas B."/>
            <person name="Abouelleil A."/>
            <person name="Alvarado L."/>
            <person name="Arachchi H.M."/>
            <person name="Berlin A.M."/>
            <person name="Chapman S.B."/>
            <person name="Goldberg J."/>
            <person name="Griggs A."/>
            <person name="Gujja S."/>
            <person name="Hansen M."/>
            <person name="Howarth C."/>
            <person name="Imamovic A."/>
            <person name="Larimer J."/>
            <person name="McCowen C."/>
            <person name="Montmayeur A."/>
            <person name="Murphy C."/>
            <person name="Neiman D."/>
            <person name="Pearson M."/>
            <person name="Priest M."/>
            <person name="Roberts A."/>
            <person name="Saif S."/>
            <person name="Shea T."/>
            <person name="Sisk P."/>
            <person name="Sykes S."/>
            <person name="Wortman J."/>
            <person name="Nusbaum C."/>
            <person name="Birren B."/>
        </authorList>
    </citation>
    <scope>NUCLEOTIDE SEQUENCE [LARGE SCALE GENOMIC DNA]</scope>
    <source>
        <strain evidence="10 11">YIT 11860</strain>
    </source>
</reference>
<evidence type="ECO:0000259" key="9">
    <source>
        <dbReference type="PROSITE" id="PS51330"/>
    </source>
</evidence>
<dbReference type="EC" id="1.5.1.3" evidence="3 8"/>
<evidence type="ECO:0000256" key="5">
    <source>
        <dbReference type="ARBA" id="ARBA00022857"/>
    </source>
</evidence>
<dbReference type="InterPro" id="IPR012259">
    <property type="entry name" value="DHFR"/>
</dbReference>
<dbReference type="FunFam" id="3.40.430.10:FF:000001">
    <property type="entry name" value="Dihydrofolate reductase"/>
    <property type="match status" value="1"/>
</dbReference>
<dbReference type="GO" id="GO:0046654">
    <property type="term" value="P:tetrahydrofolate biosynthetic process"/>
    <property type="evidence" value="ECO:0007669"/>
    <property type="project" value="UniProtKB-UniPathway"/>
</dbReference>
<dbReference type="InterPro" id="IPR001796">
    <property type="entry name" value="DHFR_dom"/>
</dbReference>
<comment type="pathway">
    <text evidence="1 8">Cofactor biosynthesis; tetrahydrofolate biosynthesis; 5,6,7,8-tetrahydrofolate from 7,8-dihydrofolate: step 1/1.</text>
</comment>
<keyword evidence="6 8" id="KW-0560">Oxidoreductase</keyword>
<dbReference type="GO" id="GO:0070401">
    <property type="term" value="F:NADP+ binding"/>
    <property type="evidence" value="ECO:0007669"/>
    <property type="project" value="UniProtKB-ARBA"/>
</dbReference>
<dbReference type="PANTHER" id="PTHR48069">
    <property type="entry name" value="DIHYDROFOLATE REDUCTASE"/>
    <property type="match status" value="1"/>
</dbReference>
<dbReference type="HOGENOM" id="CLU_043966_5_2_10"/>
<gene>
    <name evidence="10" type="ORF">HMPREF9448_02434</name>
</gene>
<evidence type="ECO:0000313" key="11">
    <source>
        <dbReference type="Proteomes" id="UP000006044"/>
    </source>
</evidence>
<evidence type="ECO:0000256" key="4">
    <source>
        <dbReference type="ARBA" id="ARBA00022563"/>
    </source>
</evidence>
<dbReference type="GeneID" id="77849624"/>
<dbReference type="GO" id="GO:0046452">
    <property type="term" value="P:dihydrofolate metabolic process"/>
    <property type="evidence" value="ECO:0007669"/>
    <property type="project" value="TreeGrafter"/>
</dbReference>
<dbReference type="GO" id="GO:0006730">
    <property type="term" value="P:one-carbon metabolic process"/>
    <property type="evidence" value="ECO:0007669"/>
    <property type="project" value="UniProtKB-KW"/>
</dbReference>
<dbReference type="AlphaFoldDB" id="K0X4H8"/>
<accession>K0X4H8</accession>
<evidence type="ECO:0000256" key="8">
    <source>
        <dbReference type="PIRNR" id="PIRNR000194"/>
    </source>
</evidence>
<evidence type="ECO:0000256" key="6">
    <source>
        <dbReference type="ARBA" id="ARBA00023002"/>
    </source>
</evidence>
<evidence type="ECO:0000256" key="2">
    <source>
        <dbReference type="ARBA" id="ARBA00009539"/>
    </source>
</evidence>
<keyword evidence="5 8" id="KW-0521">NADP</keyword>
<dbReference type="OrthoDB" id="9804315at2"/>
<evidence type="ECO:0000313" key="10">
    <source>
        <dbReference type="EMBL" id="EJZ62519.1"/>
    </source>
</evidence>
<comment type="function">
    <text evidence="7 8">Key enzyme in folate metabolism. Catalyzes an essential reaction for de novo glycine and purine synthesis, and for DNA precursor synthesis.</text>
</comment>
<organism evidence="10 11">
    <name type="scientific">Barnesiella intestinihominis YIT 11860</name>
    <dbReference type="NCBI Taxonomy" id="742726"/>
    <lineage>
        <taxon>Bacteria</taxon>
        <taxon>Pseudomonadati</taxon>
        <taxon>Bacteroidota</taxon>
        <taxon>Bacteroidia</taxon>
        <taxon>Bacteroidales</taxon>
        <taxon>Barnesiellaceae</taxon>
        <taxon>Barnesiella</taxon>
    </lineage>
</organism>
<keyword evidence="4 8" id="KW-0554">One-carbon metabolism</keyword>
<dbReference type="Gene3D" id="3.40.430.10">
    <property type="entry name" value="Dihydrofolate Reductase, subunit A"/>
    <property type="match status" value="1"/>
</dbReference>
<dbReference type="UniPathway" id="UPA00077">
    <property type="reaction ID" value="UER00158"/>
</dbReference>
<dbReference type="PROSITE" id="PS51330">
    <property type="entry name" value="DHFR_2"/>
    <property type="match status" value="1"/>
</dbReference>
<dbReference type="GO" id="GO:0046655">
    <property type="term" value="P:folic acid metabolic process"/>
    <property type="evidence" value="ECO:0007669"/>
    <property type="project" value="TreeGrafter"/>
</dbReference>
<keyword evidence="11" id="KW-1185">Reference proteome</keyword>
<dbReference type="PRINTS" id="PR00070">
    <property type="entry name" value="DHFR"/>
</dbReference>
<dbReference type="InterPro" id="IPR024072">
    <property type="entry name" value="DHFR-like_dom_sf"/>
</dbReference>
<evidence type="ECO:0000256" key="3">
    <source>
        <dbReference type="ARBA" id="ARBA00012856"/>
    </source>
</evidence>
<comment type="catalytic activity">
    <reaction evidence="8">
        <text>(6S)-5,6,7,8-tetrahydrofolate + NADP(+) = 7,8-dihydrofolate + NADPH + H(+)</text>
        <dbReference type="Rhea" id="RHEA:15009"/>
        <dbReference type="ChEBI" id="CHEBI:15378"/>
        <dbReference type="ChEBI" id="CHEBI:57451"/>
        <dbReference type="ChEBI" id="CHEBI:57453"/>
        <dbReference type="ChEBI" id="CHEBI:57783"/>
        <dbReference type="ChEBI" id="CHEBI:58349"/>
        <dbReference type="EC" id="1.5.1.3"/>
    </reaction>
</comment>
<dbReference type="Pfam" id="PF00186">
    <property type="entry name" value="DHFR_1"/>
    <property type="match status" value="1"/>
</dbReference>
<dbReference type="Proteomes" id="UP000006044">
    <property type="component" value="Unassembled WGS sequence"/>
</dbReference>
<dbReference type="STRING" id="742726.HMPREF9448_02434"/>
<evidence type="ECO:0000256" key="1">
    <source>
        <dbReference type="ARBA" id="ARBA00004903"/>
    </source>
</evidence>
<proteinExistence type="inferred from homology"/>
<dbReference type="eggNOG" id="COG0262">
    <property type="taxonomic scope" value="Bacteria"/>
</dbReference>